<reference evidence="3 4" key="1">
    <citation type="journal article" date="2024" name="Science">
        <title>Giant polyketide synthase enzymes in the biosynthesis of giant marine polyether toxins.</title>
        <authorList>
            <person name="Fallon T.R."/>
            <person name="Shende V.V."/>
            <person name="Wierzbicki I.H."/>
            <person name="Pendleton A.L."/>
            <person name="Watervoot N.F."/>
            <person name="Auber R.P."/>
            <person name="Gonzalez D.J."/>
            <person name="Wisecaver J.H."/>
            <person name="Moore B.S."/>
        </authorList>
    </citation>
    <scope>NUCLEOTIDE SEQUENCE [LARGE SCALE GENOMIC DNA]</scope>
    <source>
        <strain evidence="3 4">12B1</strain>
    </source>
</reference>
<evidence type="ECO:0000313" key="4">
    <source>
        <dbReference type="Proteomes" id="UP001515480"/>
    </source>
</evidence>
<gene>
    <name evidence="3" type="ORF">AB1Y20_006856</name>
</gene>
<feature type="region of interest" description="Disordered" evidence="1">
    <location>
        <begin position="108"/>
        <end position="160"/>
    </location>
</feature>
<dbReference type="AlphaFoldDB" id="A0AB34J1K0"/>
<sequence length="653" mass="70451">MEAPIWLVDRRASSAQPSGAAPRAQCPPAGAHGVNPGSRSSRRLRPCADVLASEQGGERRSAESGMPSLRTQSPPMEPSWDSLEAFKQCSLLAVPHVVATHSEARMGPSDLLELNPPPVRQLSSAPLTSPSLPTPSMPPLPPLPPLPPPHAPRVPSGAEGWGGGAGEALAAEAEVCGVFVSLPAGQHFQLDILSTWGDPYYVGLSALEFFDEHGEPIEGVHTRAEPADINVLPEYTSDVRVAANLTDGVLQTCDDRHLWLAPYSEHRRNLVFVDFGRVVVLSLVRVWNYNKSRTHSFRGARLVEMRVDGVLVFRGEVGKAPGNLHDALNCAEPVLFTTDAHVIARIEAHDAARFEHEPVAELPSSMLQRPPTAELHDSAQKSRQQPWINDVPDSIRNATVRPRTAVLGGGDLGTPGEAVDLSALQDYETAVHPLGSEVRLVLHSTWGDRHYIGLNGLQLLDPTGAPLALSVDRIDADPSSIATLPQMQRDPRTVDKLIDGVNATYDDRHMWLAPFSPGKPNTVTVTFPRPVRIGAIKVWNYAKTPSRGVQSFSIQIDGCLAFQGCMRLAPARVSGTSEPACDFVQTVLFTDNPHLIAAEKDHVYNKSDLEEGLVIFDNGQRLSGSCKQAELARPATSVAGLPPPTAMGRGARR</sequence>
<feature type="compositionally biased region" description="Low complexity" evidence="1">
    <location>
        <begin position="122"/>
        <end position="131"/>
    </location>
</feature>
<feature type="domain" description="KATNIP" evidence="2">
    <location>
        <begin position="182"/>
        <end position="319"/>
    </location>
</feature>
<dbReference type="EMBL" id="JBGBPQ010000015">
    <property type="protein sequence ID" value="KAL1510554.1"/>
    <property type="molecule type" value="Genomic_DNA"/>
</dbReference>
<dbReference type="Proteomes" id="UP001515480">
    <property type="component" value="Unassembled WGS sequence"/>
</dbReference>
<accession>A0AB34J1K0</accession>
<evidence type="ECO:0000256" key="1">
    <source>
        <dbReference type="SAM" id="MobiDB-lite"/>
    </source>
</evidence>
<organism evidence="3 4">
    <name type="scientific">Prymnesium parvum</name>
    <name type="common">Toxic golden alga</name>
    <dbReference type="NCBI Taxonomy" id="97485"/>
    <lineage>
        <taxon>Eukaryota</taxon>
        <taxon>Haptista</taxon>
        <taxon>Haptophyta</taxon>
        <taxon>Prymnesiophyceae</taxon>
        <taxon>Prymnesiales</taxon>
        <taxon>Prymnesiaceae</taxon>
        <taxon>Prymnesium</taxon>
    </lineage>
</organism>
<dbReference type="PANTHER" id="PTHR21534:SF0">
    <property type="entry name" value="KATANIN-INTERACTING PROTEIN"/>
    <property type="match status" value="1"/>
</dbReference>
<feature type="compositionally biased region" description="Pro residues" evidence="1">
    <location>
        <begin position="132"/>
        <end position="152"/>
    </location>
</feature>
<protein>
    <recommendedName>
        <fullName evidence="2">KATNIP domain-containing protein</fullName>
    </recommendedName>
</protein>
<feature type="region of interest" description="Disordered" evidence="1">
    <location>
        <begin position="1"/>
        <end position="80"/>
    </location>
</feature>
<proteinExistence type="predicted"/>
<dbReference type="PANTHER" id="PTHR21534">
    <property type="entry name" value="KATANIN-INTERACTING PROTEIN"/>
    <property type="match status" value="1"/>
</dbReference>
<feature type="domain" description="KATNIP" evidence="2">
    <location>
        <begin position="423"/>
        <end position="567"/>
    </location>
</feature>
<dbReference type="InterPro" id="IPR026704">
    <property type="entry name" value="KATNIP"/>
</dbReference>
<dbReference type="InterPro" id="IPR027859">
    <property type="entry name" value="KATNIP_dom"/>
</dbReference>
<comment type="caution">
    <text evidence="3">The sequence shown here is derived from an EMBL/GenBank/DDBJ whole genome shotgun (WGS) entry which is preliminary data.</text>
</comment>
<name>A0AB34J1K0_PRYPA</name>
<feature type="region of interest" description="Disordered" evidence="1">
    <location>
        <begin position="366"/>
        <end position="390"/>
    </location>
</feature>
<dbReference type="Pfam" id="PF14652">
    <property type="entry name" value="DUF4457"/>
    <property type="match status" value="2"/>
</dbReference>
<evidence type="ECO:0000259" key="2">
    <source>
        <dbReference type="Pfam" id="PF14652"/>
    </source>
</evidence>
<keyword evidence="4" id="KW-1185">Reference proteome</keyword>
<evidence type="ECO:0000313" key="3">
    <source>
        <dbReference type="EMBL" id="KAL1510554.1"/>
    </source>
</evidence>